<name>A0AAW9SWR3_CORAY</name>
<evidence type="ECO:0000313" key="4">
    <source>
        <dbReference type="Proteomes" id="UP001223646"/>
    </source>
</evidence>
<dbReference type="PANTHER" id="PTHR43600:SF4">
    <property type="entry name" value="CYTOSOLIC NIFE-HYDROGENASE, ALPHA SUBUNIT"/>
    <property type="match status" value="1"/>
</dbReference>
<evidence type="ECO:0000256" key="1">
    <source>
        <dbReference type="PIRSR" id="PIRSR601501-1"/>
    </source>
</evidence>
<dbReference type="Pfam" id="PF00374">
    <property type="entry name" value="NiFeSe_Hases"/>
    <property type="match status" value="1"/>
</dbReference>
<dbReference type="AlphaFoldDB" id="A0AAW9SWR3"/>
<feature type="binding site" evidence="1">
    <location>
        <position position="407"/>
    </location>
    <ligand>
        <name>Ni(2+)</name>
        <dbReference type="ChEBI" id="CHEBI:49786"/>
    </ligand>
</feature>
<reference evidence="3" key="1">
    <citation type="submission" date="2023-05" db="EMBL/GenBank/DDBJ databases">
        <authorList>
            <person name="Du J."/>
        </authorList>
    </citation>
    <scope>NUCLEOTIDE SEQUENCE</scope>
    <source>
        <strain evidence="3">UMB1064</strain>
    </source>
</reference>
<accession>A0AAW9SWR3</accession>
<dbReference type="RefSeq" id="WP_048731643.1">
    <property type="nucleotide sequence ID" value="NZ_JASOOY020000020.1"/>
</dbReference>
<keyword evidence="1" id="KW-0479">Metal-binding</keyword>
<feature type="binding site" evidence="1">
    <location>
        <position position="71"/>
    </location>
    <ligand>
        <name>Fe cation</name>
        <dbReference type="ChEBI" id="CHEBI:24875"/>
    </ligand>
</feature>
<feature type="binding site" evidence="1">
    <location>
        <position position="68"/>
    </location>
    <ligand>
        <name>Ni(2+)</name>
        <dbReference type="ChEBI" id="CHEBI:49786"/>
    </ligand>
</feature>
<keyword evidence="1" id="KW-0460">Magnesium</keyword>
<comment type="caution">
    <text evidence="3">The sequence shown here is derived from an EMBL/GenBank/DDBJ whole genome shotgun (WGS) entry which is preliminary data.</text>
</comment>
<dbReference type="Gene3D" id="1.10.645.10">
    <property type="entry name" value="Cytochrome-c3 Hydrogenase, chain B"/>
    <property type="match status" value="1"/>
</dbReference>
<comment type="cofactor">
    <cofactor evidence="1">
        <name>Fe cation</name>
        <dbReference type="ChEBI" id="CHEBI:24875"/>
    </cofactor>
</comment>
<dbReference type="Proteomes" id="UP001223646">
    <property type="component" value="Unassembled WGS sequence"/>
</dbReference>
<feature type="binding site" evidence="1">
    <location>
        <position position="71"/>
    </location>
    <ligand>
        <name>Ni(2+)</name>
        <dbReference type="ChEBI" id="CHEBI:49786"/>
    </ligand>
</feature>
<reference evidence="3" key="2">
    <citation type="submission" date="2024-05" db="EMBL/GenBank/DDBJ databases">
        <authorList>
            <person name="Wolfe A."/>
        </authorList>
    </citation>
    <scope>NUCLEOTIDE SEQUENCE</scope>
    <source>
        <strain evidence="3">UMB1064</strain>
    </source>
</reference>
<feature type="region of interest" description="Disordered" evidence="2">
    <location>
        <begin position="428"/>
        <end position="451"/>
    </location>
</feature>
<feature type="binding site" evidence="1">
    <location>
        <position position="369"/>
    </location>
    <ligand>
        <name>Mg(2+)</name>
        <dbReference type="ChEBI" id="CHEBI:18420"/>
    </ligand>
</feature>
<dbReference type="PANTHER" id="PTHR43600">
    <property type="entry name" value="COENZYME F420 HYDROGENASE, SUBUNIT ALPHA"/>
    <property type="match status" value="1"/>
</dbReference>
<evidence type="ECO:0000256" key="2">
    <source>
        <dbReference type="SAM" id="MobiDB-lite"/>
    </source>
</evidence>
<comment type="cofactor">
    <cofactor evidence="1">
        <name>Ni(2+)</name>
        <dbReference type="ChEBI" id="CHEBI:49786"/>
    </cofactor>
</comment>
<gene>
    <name evidence="3" type="ORF">QP460_005410</name>
</gene>
<keyword evidence="1" id="KW-0408">Iron</keyword>
<dbReference type="InterPro" id="IPR001501">
    <property type="entry name" value="Ni-dep_hyd_lsu"/>
</dbReference>
<protein>
    <submittedName>
        <fullName evidence="3">Nickel-dependent hydrogenase large subunit</fullName>
    </submittedName>
</protein>
<proteinExistence type="predicted"/>
<organism evidence="3 4">
    <name type="scientific">Corynebacterium amycolatum</name>
    <dbReference type="NCBI Taxonomy" id="43765"/>
    <lineage>
        <taxon>Bacteria</taxon>
        <taxon>Bacillati</taxon>
        <taxon>Actinomycetota</taxon>
        <taxon>Actinomycetes</taxon>
        <taxon>Mycobacteriales</taxon>
        <taxon>Corynebacteriaceae</taxon>
        <taxon>Corynebacterium</taxon>
    </lineage>
</organism>
<sequence>MSSKSVPVTQHIQLDELVDPFEARLDVYRDDNGAITQVSFDLSGLPRIDGMLVGKQALDVPDITKRLCGLCPVVHHLAGVRAVEDLYGISDIPRTAQLIRELLAAGSTLDNLATKFVAADREGARAMKRAGKALMRAAGAPSHFPDVAVPGGVRAAVDTTLVTEAESALEALAETAVIKEVAPLVAPDAPDAWTDTFDGLDVAVVDADGELAPLGNYLAVARHDTDTAAQIFPAADWPTRVRESRPGDAAPRPVFDASKELGKDGCEGQRADFYRVGPVSRQVVVDKRGISPRDAQRQLLADTVAWAKRVFADGELLGDHVCEPNAAAAIENADFEGHRSGVGMIDGPRGLLVHRYTAGADGIITDCQIMTPTAQNEPWLTRMLTEQLCGGGETAGVEKSIWAADPCLPCSSAPAGVMTFTMQEHAGAPADNITTDSPGSADAPTVVERTK</sequence>
<dbReference type="SUPFAM" id="SSF56762">
    <property type="entry name" value="HydB/Nqo4-like"/>
    <property type="match status" value="1"/>
</dbReference>
<dbReference type="InterPro" id="IPR029014">
    <property type="entry name" value="NiFe-Hase_large"/>
</dbReference>
<evidence type="ECO:0000313" key="3">
    <source>
        <dbReference type="EMBL" id="MEO3717025.1"/>
    </source>
</evidence>
<keyword evidence="1" id="KW-0533">Nickel</keyword>
<dbReference type="GO" id="GO:0016151">
    <property type="term" value="F:nickel cation binding"/>
    <property type="evidence" value="ECO:0007669"/>
    <property type="project" value="InterPro"/>
</dbReference>
<feature type="binding site" evidence="1">
    <location>
        <position position="410"/>
    </location>
    <ligand>
        <name>Fe cation</name>
        <dbReference type="ChEBI" id="CHEBI:24875"/>
    </ligand>
</feature>
<dbReference type="EMBL" id="JASOOY020000020">
    <property type="protein sequence ID" value="MEO3717025.1"/>
    <property type="molecule type" value="Genomic_DNA"/>
</dbReference>